<evidence type="ECO:0000256" key="6">
    <source>
        <dbReference type="ARBA" id="ARBA00022485"/>
    </source>
</evidence>
<dbReference type="InterPro" id="IPR015797">
    <property type="entry name" value="NUDIX_hydrolase-like_dom_sf"/>
</dbReference>
<dbReference type="Pfam" id="PF00730">
    <property type="entry name" value="HhH-GPD"/>
    <property type="match status" value="1"/>
</dbReference>
<evidence type="ECO:0000256" key="5">
    <source>
        <dbReference type="ARBA" id="ARBA00022023"/>
    </source>
</evidence>
<dbReference type="EMBL" id="PQSP01000003">
    <property type="protein sequence ID" value="RUS66842.1"/>
    <property type="molecule type" value="Genomic_DNA"/>
</dbReference>
<dbReference type="Gene3D" id="1.10.340.30">
    <property type="entry name" value="Hypothetical protein, domain 2"/>
    <property type="match status" value="1"/>
</dbReference>
<sequence length="389" mass="43328">MPAAKKNTVAGSACFADTAAKITSRFASSLVMWQQVHGRHDLPWQQTRDPYRVWLSEIMLQQTQVSTVLNYYPRFLALFPDVQALAAASQDEVLSLWSGLGYYSRARNLHRCAQVVVQEYGGEFPAQMALLMELPGIGRSTAAAIAAFCFDERVSILDGNVKRVLTRTLGYGEDISTTAADRELWTLAQMLAPKPALVRKYQNASMTAMASYTQGLMDLGASLCQPRRAQCDLCPVAQVCRAHQSGTELAYPVKTRKVKRSVHSGYLLWLVSPLGVWLAPRPAKGIWGGLYSMPVFESVQQRTDVVYAMNAEQVTELPAFKHVLTHMDWMLQPAMVKLSRRQALNLPTVLQELQGNWFSLQEWPALGLPAPVRRLLEMAQAPQSDLFAP</sequence>
<dbReference type="Proteomes" id="UP000286947">
    <property type="component" value="Unassembled WGS sequence"/>
</dbReference>
<dbReference type="GO" id="GO:0006284">
    <property type="term" value="P:base-excision repair"/>
    <property type="evidence" value="ECO:0007669"/>
    <property type="project" value="UniProtKB-UniRule"/>
</dbReference>
<dbReference type="PANTHER" id="PTHR42944">
    <property type="entry name" value="ADENINE DNA GLYCOSYLASE"/>
    <property type="match status" value="1"/>
</dbReference>
<dbReference type="Pfam" id="PF14815">
    <property type="entry name" value="NUDIX_4"/>
    <property type="match status" value="1"/>
</dbReference>
<dbReference type="Gene3D" id="1.10.1670.10">
    <property type="entry name" value="Helix-hairpin-Helix base-excision DNA repair enzymes (C-terminal)"/>
    <property type="match status" value="1"/>
</dbReference>
<dbReference type="Pfam" id="PF00633">
    <property type="entry name" value="HHH"/>
    <property type="match status" value="1"/>
</dbReference>
<dbReference type="SMART" id="SM00478">
    <property type="entry name" value="ENDO3c"/>
    <property type="match status" value="1"/>
</dbReference>
<evidence type="ECO:0000256" key="7">
    <source>
        <dbReference type="ARBA" id="ARBA00022723"/>
    </source>
</evidence>
<evidence type="ECO:0000256" key="12">
    <source>
        <dbReference type="ARBA" id="ARBA00023204"/>
    </source>
</evidence>
<dbReference type="PANTHER" id="PTHR42944:SF1">
    <property type="entry name" value="ADENINE DNA GLYCOSYLASE"/>
    <property type="match status" value="1"/>
</dbReference>
<evidence type="ECO:0000256" key="2">
    <source>
        <dbReference type="ARBA" id="ARBA00002933"/>
    </source>
</evidence>
<dbReference type="CDD" id="cd00056">
    <property type="entry name" value="ENDO3c"/>
    <property type="match status" value="1"/>
</dbReference>
<dbReference type="FunFam" id="1.10.340.30:FF:000002">
    <property type="entry name" value="Adenine DNA glycosylase"/>
    <property type="match status" value="1"/>
</dbReference>
<dbReference type="GO" id="GO:0032357">
    <property type="term" value="F:oxidized purine DNA binding"/>
    <property type="evidence" value="ECO:0007669"/>
    <property type="project" value="TreeGrafter"/>
</dbReference>
<comment type="caution">
    <text evidence="16">The sequence shown here is derived from an EMBL/GenBank/DDBJ whole genome shotgun (WGS) entry which is preliminary data.</text>
</comment>
<protein>
    <recommendedName>
        <fullName evidence="5 14">Adenine DNA glycosylase</fullName>
        <ecNumber evidence="4 14">3.2.2.31</ecNumber>
    </recommendedName>
</protein>
<evidence type="ECO:0000256" key="9">
    <source>
        <dbReference type="ARBA" id="ARBA00022801"/>
    </source>
</evidence>
<dbReference type="SUPFAM" id="SSF55811">
    <property type="entry name" value="Nudix"/>
    <property type="match status" value="1"/>
</dbReference>
<keyword evidence="7" id="KW-0479">Metal-binding</keyword>
<comment type="similarity">
    <text evidence="3 14">Belongs to the Nth/MutY family.</text>
</comment>
<comment type="cofactor">
    <cofactor evidence="14">
        <name>[4Fe-4S] cluster</name>
        <dbReference type="ChEBI" id="CHEBI:49883"/>
    </cofactor>
    <text evidence="14">Binds 1 [4Fe-4S] cluster.</text>
</comment>
<dbReference type="AlphaFoldDB" id="A0A433SDN4"/>
<dbReference type="InterPro" id="IPR003265">
    <property type="entry name" value="HhH-GPD_domain"/>
</dbReference>
<evidence type="ECO:0000256" key="14">
    <source>
        <dbReference type="RuleBase" id="RU365096"/>
    </source>
</evidence>
<dbReference type="RefSeq" id="WP_126979845.1">
    <property type="nucleotide sequence ID" value="NZ_PQSP01000003.1"/>
</dbReference>
<dbReference type="OrthoDB" id="9802365at2"/>
<reference evidence="16 17" key="1">
    <citation type="submission" date="2018-01" db="EMBL/GenBank/DDBJ databases">
        <title>Saezia sanguinis gen. nov., sp. nov., in the order Burkholderiales isolated from human blood.</title>
        <authorList>
            <person name="Medina-Pascual M.J."/>
            <person name="Valdezate S."/>
            <person name="Monzon S."/>
            <person name="Cuesta I."/>
            <person name="Carrasco G."/>
            <person name="Villalon P."/>
            <person name="Saez-Nieto J.A."/>
        </authorList>
    </citation>
    <scope>NUCLEOTIDE SEQUENCE [LARGE SCALE GENOMIC DNA]</scope>
    <source>
        <strain evidence="16 17">CNM695-12</strain>
    </source>
</reference>
<feature type="domain" description="HhH-GPD" evidence="15">
    <location>
        <begin position="59"/>
        <end position="222"/>
    </location>
</feature>
<dbReference type="InterPro" id="IPR044298">
    <property type="entry name" value="MIG/MutY"/>
</dbReference>
<accession>A0A433SDN4</accession>
<gene>
    <name evidence="16" type="primary">mutY</name>
    <name evidence="16" type="ORF">CUZ56_01636</name>
</gene>
<evidence type="ECO:0000313" key="16">
    <source>
        <dbReference type="EMBL" id="RUS66842.1"/>
    </source>
</evidence>
<dbReference type="SUPFAM" id="SSF48150">
    <property type="entry name" value="DNA-glycosylase"/>
    <property type="match status" value="1"/>
</dbReference>
<keyword evidence="6" id="KW-0004">4Fe-4S</keyword>
<dbReference type="InterPro" id="IPR029119">
    <property type="entry name" value="MutY_C"/>
</dbReference>
<evidence type="ECO:0000256" key="8">
    <source>
        <dbReference type="ARBA" id="ARBA00022763"/>
    </source>
</evidence>
<evidence type="ECO:0000256" key="11">
    <source>
        <dbReference type="ARBA" id="ARBA00023014"/>
    </source>
</evidence>
<dbReference type="GO" id="GO:0046872">
    <property type="term" value="F:metal ion binding"/>
    <property type="evidence" value="ECO:0007669"/>
    <property type="project" value="UniProtKB-UniRule"/>
</dbReference>
<dbReference type="Gene3D" id="3.90.79.10">
    <property type="entry name" value="Nucleoside Triphosphate Pyrophosphohydrolase"/>
    <property type="match status" value="1"/>
</dbReference>
<evidence type="ECO:0000256" key="3">
    <source>
        <dbReference type="ARBA" id="ARBA00008343"/>
    </source>
</evidence>
<dbReference type="InterPro" id="IPR011257">
    <property type="entry name" value="DNA_glycosylase"/>
</dbReference>
<name>A0A433SDN4_9BURK</name>
<keyword evidence="12" id="KW-0234">DNA repair</keyword>
<comment type="catalytic activity">
    <reaction evidence="1 14">
        <text>Hydrolyzes free adenine bases from 7,8-dihydro-8-oxoguanine:adenine mismatched double-stranded DNA, leaving an apurinic site.</text>
        <dbReference type="EC" id="3.2.2.31"/>
    </reaction>
</comment>
<evidence type="ECO:0000313" key="17">
    <source>
        <dbReference type="Proteomes" id="UP000286947"/>
    </source>
</evidence>
<dbReference type="GO" id="GO:0000701">
    <property type="term" value="F:purine-specific mismatch base pair DNA N-glycosylase activity"/>
    <property type="evidence" value="ECO:0007669"/>
    <property type="project" value="UniProtKB-EC"/>
</dbReference>
<dbReference type="GO" id="GO:0006298">
    <property type="term" value="P:mismatch repair"/>
    <property type="evidence" value="ECO:0007669"/>
    <property type="project" value="TreeGrafter"/>
</dbReference>
<dbReference type="GO" id="GO:0034039">
    <property type="term" value="F:8-oxo-7,8-dihydroguanine DNA N-glycosylase activity"/>
    <property type="evidence" value="ECO:0007669"/>
    <property type="project" value="TreeGrafter"/>
</dbReference>
<evidence type="ECO:0000256" key="13">
    <source>
        <dbReference type="ARBA" id="ARBA00023295"/>
    </source>
</evidence>
<dbReference type="GO" id="GO:0051539">
    <property type="term" value="F:4 iron, 4 sulfur cluster binding"/>
    <property type="evidence" value="ECO:0007669"/>
    <property type="project" value="UniProtKB-UniRule"/>
</dbReference>
<comment type="function">
    <text evidence="2">Adenine glycosylase active on G-A mispairs. MutY also corrects error-prone DNA synthesis past GO lesions which are due to the oxidatively damaged form of guanine: 7,8-dihydro-8-oxoguanine (8-oxo-dGTP).</text>
</comment>
<dbReference type="InterPro" id="IPR000445">
    <property type="entry name" value="HhH_motif"/>
</dbReference>
<evidence type="ECO:0000256" key="10">
    <source>
        <dbReference type="ARBA" id="ARBA00023004"/>
    </source>
</evidence>
<dbReference type="CDD" id="cd03431">
    <property type="entry name" value="NUDIX_DNA_Glycosylase_C-MutY"/>
    <property type="match status" value="1"/>
</dbReference>
<evidence type="ECO:0000256" key="1">
    <source>
        <dbReference type="ARBA" id="ARBA00000843"/>
    </source>
</evidence>
<dbReference type="InterPro" id="IPR023170">
    <property type="entry name" value="HhH_base_excis_C"/>
</dbReference>
<keyword evidence="10 14" id="KW-0408">Iron</keyword>
<keyword evidence="9 16" id="KW-0378">Hydrolase</keyword>
<evidence type="ECO:0000256" key="4">
    <source>
        <dbReference type="ARBA" id="ARBA00012045"/>
    </source>
</evidence>
<dbReference type="InterPro" id="IPR005760">
    <property type="entry name" value="A/G_AdeGlyc_MutY"/>
</dbReference>
<evidence type="ECO:0000259" key="15">
    <source>
        <dbReference type="SMART" id="SM00478"/>
    </source>
</evidence>
<keyword evidence="8 14" id="KW-0227">DNA damage</keyword>
<dbReference type="GO" id="GO:0035485">
    <property type="term" value="F:adenine/guanine mispair binding"/>
    <property type="evidence" value="ECO:0007669"/>
    <property type="project" value="TreeGrafter"/>
</dbReference>
<keyword evidence="17" id="KW-1185">Reference proteome</keyword>
<dbReference type="NCBIfam" id="TIGR01084">
    <property type="entry name" value="mutY"/>
    <property type="match status" value="1"/>
</dbReference>
<dbReference type="EC" id="3.2.2.31" evidence="4 14"/>
<keyword evidence="11" id="KW-0411">Iron-sulfur</keyword>
<proteinExistence type="inferred from homology"/>
<organism evidence="16 17">
    <name type="scientific">Saezia sanguinis</name>
    <dbReference type="NCBI Taxonomy" id="1965230"/>
    <lineage>
        <taxon>Bacteria</taxon>
        <taxon>Pseudomonadati</taxon>
        <taxon>Pseudomonadota</taxon>
        <taxon>Betaproteobacteria</taxon>
        <taxon>Burkholderiales</taxon>
        <taxon>Saeziaceae</taxon>
        <taxon>Saezia</taxon>
    </lineage>
</organism>
<keyword evidence="13 14" id="KW-0326">Glycosidase</keyword>